<organism evidence="1 2">
    <name type="scientific">Pararhizobium mangrovi</name>
    <dbReference type="NCBI Taxonomy" id="2590452"/>
    <lineage>
        <taxon>Bacteria</taxon>
        <taxon>Pseudomonadati</taxon>
        <taxon>Pseudomonadota</taxon>
        <taxon>Alphaproteobacteria</taxon>
        <taxon>Hyphomicrobiales</taxon>
        <taxon>Rhizobiaceae</taxon>
        <taxon>Rhizobium/Agrobacterium group</taxon>
        <taxon>Pararhizobium</taxon>
    </lineage>
</organism>
<dbReference type="EMBL" id="VHLH01000039">
    <property type="protein sequence ID" value="TPW26036.1"/>
    <property type="molecule type" value="Genomic_DNA"/>
</dbReference>
<keyword evidence="2" id="KW-1185">Reference proteome</keyword>
<reference evidence="1 2" key="1">
    <citation type="submission" date="2019-06" db="EMBL/GenBank/DDBJ databases">
        <authorList>
            <person name="Li M."/>
        </authorList>
    </citation>
    <scope>NUCLEOTIDE SEQUENCE [LARGE SCALE GENOMIC DNA]</scope>
    <source>
        <strain evidence="1 2">BGMRC6574</strain>
    </source>
</reference>
<dbReference type="Proteomes" id="UP000320314">
    <property type="component" value="Unassembled WGS sequence"/>
</dbReference>
<name>A0A506TXJ7_9HYPH</name>
<dbReference type="OrthoDB" id="8362510at2"/>
<accession>A0A506TXJ7</accession>
<proteinExistence type="predicted"/>
<protein>
    <submittedName>
        <fullName evidence="1">Uncharacterized protein</fullName>
    </submittedName>
</protein>
<sequence length="137" mass="15508">MDVSNLVNYEHHYPLELVHPVTEEKIGITVQIRSVESDEAKRVLRKQLDKLYERRQRGKMIKGSAEIDREVEKVAACIAGWDWGDNTWHGEKPEFSTEKATEIPHSEGWIFGQVNEAANDISNFTPASATSSGKRSV</sequence>
<evidence type="ECO:0000313" key="1">
    <source>
        <dbReference type="EMBL" id="TPW26036.1"/>
    </source>
</evidence>
<dbReference type="RefSeq" id="WP_141168204.1">
    <property type="nucleotide sequence ID" value="NZ_VHLH01000039.1"/>
</dbReference>
<gene>
    <name evidence="1" type="ORF">FJU11_16615</name>
</gene>
<dbReference type="AlphaFoldDB" id="A0A506TXJ7"/>
<comment type="caution">
    <text evidence="1">The sequence shown here is derived from an EMBL/GenBank/DDBJ whole genome shotgun (WGS) entry which is preliminary data.</text>
</comment>
<evidence type="ECO:0000313" key="2">
    <source>
        <dbReference type="Proteomes" id="UP000320314"/>
    </source>
</evidence>